<organism evidence="10 11">
    <name type="scientific">Cherax quadricarinatus</name>
    <name type="common">Australian red claw crayfish</name>
    <dbReference type="NCBI Taxonomy" id="27406"/>
    <lineage>
        <taxon>Eukaryota</taxon>
        <taxon>Metazoa</taxon>
        <taxon>Ecdysozoa</taxon>
        <taxon>Arthropoda</taxon>
        <taxon>Crustacea</taxon>
        <taxon>Multicrustacea</taxon>
        <taxon>Malacostraca</taxon>
        <taxon>Eumalacostraca</taxon>
        <taxon>Eucarida</taxon>
        <taxon>Decapoda</taxon>
        <taxon>Pleocyemata</taxon>
        <taxon>Astacidea</taxon>
        <taxon>Parastacoidea</taxon>
        <taxon>Parastacidae</taxon>
        <taxon>Cherax</taxon>
    </lineage>
</organism>
<dbReference type="GO" id="GO:0008146">
    <property type="term" value="F:sulfotransferase activity"/>
    <property type="evidence" value="ECO:0007669"/>
    <property type="project" value="InterPro"/>
</dbReference>
<dbReference type="Proteomes" id="UP001445076">
    <property type="component" value="Unassembled WGS sequence"/>
</dbReference>
<evidence type="ECO:0000256" key="6">
    <source>
        <dbReference type="ARBA" id="ARBA00023034"/>
    </source>
</evidence>
<keyword evidence="3 9" id="KW-0808">Transferase</keyword>
<dbReference type="EC" id="2.8.2.-" evidence="9"/>
<name>A0AAW0WJ24_CHEQU</name>
<dbReference type="EMBL" id="JARKIK010000058">
    <property type="protein sequence ID" value="KAK8732092.1"/>
    <property type="molecule type" value="Genomic_DNA"/>
</dbReference>
<keyword evidence="5" id="KW-1133">Transmembrane helix</keyword>
<dbReference type="GO" id="GO:0000139">
    <property type="term" value="C:Golgi membrane"/>
    <property type="evidence" value="ECO:0007669"/>
    <property type="project" value="UniProtKB-SubCell"/>
</dbReference>
<keyword evidence="7" id="KW-0472">Membrane</keyword>
<evidence type="ECO:0000256" key="3">
    <source>
        <dbReference type="ARBA" id="ARBA00022679"/>
    </source>
</evidence>
<dbReference type="AlphaFoldDB" id="A0AAW0WJ24"/>
<comment type="subcellular location">
    <subcellularLocation>
        <location evidence="1 9">Golgi apparatus membrane</location>
        <topology evidence="1 9">Single-pass type II membrane protein</topology>
    </subcellularLocation>
</comment>
<evidence type="ECO:0000256" key="8">
    <source>
        <dbReference type="ARBA" id="ARBA00023180"/>
    </source>
</evidence>
<feature type="non-terminal residue" evidence="10">
    <location>
        <position position="1"/>
    </location>
</feature>
<dbReference type="PANTHER" id="PTHR12137:SF54">
    <property type="entry name" value="CARBOHYDRATE SULFOTRANSFERASE"/>
    <property type="match status" value="1"/>
</dbReference>
<protein>
    <recommendedName>
        <fullName evidence="9">Carbohydrate sulfotransferase</fullName>
        <ecNumber evidence="9">2.8.2.-</ecNumber>
    </recommendedName>
</protein>
<evidence type="ECO:0000256" key="5">
    <source>
        <dbReference type="ARBA" id="ARBA00022989"/>
    </source>
</evidence>
<keyword evidence="11" id="KW-1185">Reference proteome</keyword>
<comment type="similarity">
    <text evidence="2 9">Belongs to the sulfotransferase 2 family.</text>
</comment>
<gene>
    <name evidence="10" type="ORF">OTU49_007178</name>
</gene>
<reference evidence="10 11" key="1">
    <citation type="journal article" date="2024" name="BMC Genomics">
        <title>Genome assembly of redclaw crayfish (Cherax quadricarinatus) provides insights into its immune adaptation and hypoxia tolerance.</title>
        <authorList>
            <person name="Liu Z."/>
            <person name="Zheng J."/>
            <person name="Li H."/>
            <person name="Fang K."/>
            <person name="Wang S."/>
            <person name="He J."/>
            <person name="Zhou D."/>
            <person name="Weng S."/>
            <person name="Chi M."/>
            <person name="Gu Z."/>
            <person name="He J."/>
            <person name="Li F."/>
            <person name="Wang M."/>
        </authorList>
    </citation>
    <scope>NUCLEOTIDE SEQUENCE [LARGE SCALE GENOMIC DNA]</scope>
    <source>
        <strain evidence="10">ZL_2023a</strain>
    </source>
</reference>
<evidence type="ECO:0000256" key="4">
    <source>
        <dbReference type="ARBA" id="ARBA00022692"/>
    </source>
</evidence>
<dbReference type="Pfam" id="PF03567">
    <property type="entry name" value="Sulfotransfer_2"/>
    <property type="match status" value="1"/>
</dbReference>
<dbReference type="InterPro" id="IPR018011">
    <property type="entry name" value="Carb_sulfotrans_8-10"/>
</dbReference>
<comment type="caution">
    <text evidence="10">The sequence shown here is derived from an EMBL/GenBank/DDBJ whole genome shotgun (WGS) entry which is preliminary data.</text>
</comment>
<evidence type="ECO:0000256" key="7">
    <source>
        <dbReference type="ARBA" id="ARBA00023136"/>
    </source>
</evidence>
<keyword evidence="9" id="KW-0735">Signal-anchor</keyword>
<sequence>ALWKFLKEQERRAQHVKATCQERFFPMVDLREWMHVPPRALLGAKDIIYDSANHLAFCPVYKAASTSWSITLLELGGYWRESLKKKNSLQLLLKQIFPRISNFAASSITSDCTRFMVVRHPFERLVSCYRDKFQDASKGYYYLHYGEKMVRRYRKFHDGLSQQQISLLEEQVRSKVKRGLPVVLPENPFATPLGPTFSEFVQYILDAHHDDEHWRTYEAHCSPCILPYDFILRFESLPEEGKLFLEYLNRTGDVRPRWDNPTQGVKTGQVACSYFKQLPLPYVHMLYEKYKSDFDLYEYSPDDYFRCAKDAKPLSTVPGRTRREEKRSS</sequence>
<keyword evidence="4" id="KW-0812">Transmembrane</keyword>
<evidence type="ECO:0000256" key="2">
    <source>
        <dbReference type="ARBA" id="ARBA00006339"/>
    </source>
</evidence>
<evidence type="ECO:0000313" key="11">
    <source>
        <dbReference type="Proteomes" id="UP001445076"/>
    </source>
</evidence>
<keyword evidence="6 9" id="KW-0333">Golgi apparatus</keyword>
<dbReference type="InterPro" id="IPR005331">
    <property type="entry name" value="Sulfotransferase"/>
</dbReference>
<dbReference type="GO" id="GO:0016051">
    <property type="term" value="P:carbohydrate biosynthetic process"/>
    <property type="evidence" value="ECO:0007669"/>
    <property type="project" value="InterPro"/>
</dbReference>
<evidence type="ECO:0000256" key="9">
    <source>
        <dbReference type="RuleBase" id="RU364020"/>
    </source>
</evidence>
<proteinExistence type="inferred from homology"/>
<keyword evidence="9" id="KW-0119">Carbohydrate metabolism</keyword>
<evidence type="ECO:0000256" key="1">
    <source>
        <dbReference type="ARBA" id="ARBA00004323"/>
    </source>
</evidence>
<keyword evidence="8 9" id="KW-0325">Glycoprotein</keyword>
<accession>A0AAW0WJ24</accession>
<dbReference type="PANTHER" id="PTHR12137">
    <property type="entry name" value="CARBOHYDRATE SULFOTRANSFERASE"/>
    <property type="match status" value="1"/>
</dbReference>
<evidence type="ECO:0000313" key="10">
    <source>
        <dbReference type="EMBL" id="KAK8732092.1"/>
    </source>
</evidence>